<dbReference type="PROSITE" id="PS51257">
    <property type="entry name" value="PROKAR_LIPOPROTEIN"/>
    <property type="match status" value="1"/>
</dbReference>
<gene>
    <name evidence="1" type="ORF">SAMN06265337_2999</name>
</gene>
<organism evidence="1 2">
    <name type="scientific">Hymenobacter gelipurpurascens</name>
    <dbReference type="NCBI Taxonomy" id="89968"/>
    <lineage>
        <taxon>Bacteria</taxon>
        <taxon>Pseudomonadati</taxon>
        <taxon>Bacteroidota</taxon>
        <taxon>Cytophagia</taxon>
        <taxon>Cytophagales</taxon>
        <taxon>Hymenobacteraceae</taxon>
        <taxon>Hymenobacter</taxon>
    </lineage>
</organism>
<dbReference type="AlphaFoldDB" id="A0A212UBR3"/>
<dbReference type="OrthoDB" id="885166at2"/>
<reference evidence="2" key="1">
    <citation type="submission" date="2017-06" db="EMBL/GenBank/DDBJ databases">
        <authorList>
            <person name="Varghese N."/>
            <person name="Submissions S."/>
        </authorList>
    </citation>
    <scope>NUCLEOTIDE SEQUENCE [LARGE SCALE GENOMIC DNA]</scope>
    <source>
        <strain evidence="2">DSM 11116</strain>
    </source>
</reference>
<dbReference type="RefSeq" id="WP_088844302.1">
    <property type="nucleotide sequence ID" value="NZ_FYEW01000002.1"/>
</dbReference>
<name>A0A212UBR3_9BACT</name>
<keyword evidence="2" id="KW-1185">Reference proteome</keyword>
<accession>A0A212UBR3</accession>
<dbReference type="Proteomes" id="UP000198131">
    <property type="component" value="Unassembled WGS sequence"/>
</dbReference>
<evidence type="ECO:0000313" key="1">
    <source>
        <dbReference type="EMBL" id="SNC75679.1"/>
    </source>
</evidence>
<sequence>MHQLRFLLLSGLVLGGLTGCESPSATFDAFRIARPQNLERHLGSRLQLLSATDTLNLSVHFDAATQRNIITYTATGDTLLEATALRYRRLYYLVQEQPKAGCWVHAIRIRGNEVQGLASGWEQMSDLSQAIKQGRFPELVRYRNLINDSTRVRFDARQLREFYASEIDSFPVYRTTPSRVTAVL</sequence>
<dbReference type="EMBL" id="FYEW01000002">
    <property type="protein sequence ID" value="SNC75679.1"/>
    <property type="molecule type" value="Genomic_DNA"/>
</dbReference>
<evidence type="ECO:0000313" key="2">
    <source>
        <dbReference type="Proteomes" id="UP000198131"/>
    </source>
</evidence>
<protein>
    <submittedName>
        <fullName evidence="1">Uncharacterized protein</fullName>
    </submittedName>
</protein>
<proteinExistence type="predicted"/>